<evidence type="ECO:0000313" key="3">
    <source>
        <dbReference type="Proteomes" id="UP000019024"/>
    </source>
</evidence>
<dbReference type="GeneID" id="25145240"/>
<dbReference type="EMBL" id="CP007055">
    <property type="protein sequence ID" value="AHF99466.1"/>
    <property type="molecule type" value="Genomic_DNA"/>
</dbReference>
<dbReference type="KEGG" id="hlr:HALLA_12395"/>
<accession>W0JQA8</accession>
<dbReference type="HOGENOM" id="CLU_159738_1_1_2"/>
<protein>
    <recommendedName>
        <fullName evidence="1">Halobacterial output domain-containing protein</fullName>
    </recommendedName>
</protein>
<evidence type="ECO:0000313" key="2">
    <source>
        <dbReference type="EMBL" id="AHF99466.1"/>
    </source>
</evidence>
<dbReference type="InterPro" id="IPR040624">
    <property type="entry name" value="HalOD1"/>
</dbReference>
<organism evidence="2 3">
    <name type="scientific">Halostagnicola larsenii XH-48</name>
    <dbReference type="NCBI Taxonomy" id="797299"/>
    <lineage>
        <taxon>Archaea</taxon>
        <taxon>Methanobacteriati</taxon>
        <taxon>Methanobacteriota</taxon>
        <taxon>Stenosarchaea group</taxon>
        <taxon>Halobacteria</taxon>
        <taxon>Halobacteriales</taxon>
        <taxon>Natrialbaceae</taxon>
        <taxon>Halostagnicola</taxon>
    </lineage>
</organism>
<name>W0JQA8_9EURY</name>
<sequence>MVYPTDTSTAGRQLPPSQAIIEAVASAEGVDVVDLRPPAYEPLYSAIDPEALDFLFDHPDESSRSGIRVSFTYEGYDIVVYDGGRVDVSEVSSSTGAVNSVDN</sequence>
<proteinExistence type="predicted"/>
<keyword evidence="3" id="KW-1185">Reference proteome</keyword>
<dbReference type="RefSeq" id="WP_049952710.1">
    <property type="nucleotide sequence ID" value="NZ_CP007055.1"/>
</dbReference>
<feature type="domain" description="Halobacterial output" evidence="1">
    <location>
        <begin position="15"/>
        <end position="90"/>
    </location>
</feature>
<dbReference type="AlphaFoldDB" id="W0JQA8"/>
<dbReference type="eggNOG" id="arCOG08928">
    <property type="taxonomic scope" value="Archaea"/>
</dbReference>
<dbReference type="Pfam" id="PF18545">
    <property type="entry name" value="HalOD1"/>
    <property type="match status" value="1"/>
</dbReference>
<gene>
    <name evidence="2" type="ORF">HALLA_12395</name>
</gene>
<dbReference type="OrthoDB" id="221929at2157"/>
<dbReference type="Proteomes" id="UP000019024">
    <property type="component" value="Chromosome"/>
</dbReference>
<reference evidence="2 3" key="1">
    <citation type="submission" date="2014-01" db="EMBL/GenBank/DDBJ databases">
        <authorList>
            <consortium name="DOE Joint Genome Institute"/>
            <person name="Anderson I."/>
            <person name="Huntemann M."/>
            <person name="Han J."/>
            <person name="Chen A."/>
            <person name="Kyrpides N."/>
            <person name="Mavromatis K."/>
            <person name="Markowitz V."/>
            <person name="Palaniappan K."/>
            <person name="Ivanova N."/>
            <person name="Schaumberg A."/>
            <person name="Pati A."/>
            <person name="Liolios K."/>
            <person name="Nordberg H.P."/>
            <person name="Cantor M.N."/>
            <person name="Hua S.X."/>
            <person name="Woyke T."/>
        </authorList>
    </citation>
    <scope>NUCLEOTIDE SEQUENCE [LARGE SCALE GENOMIC DNA]</scope>
    <source>
        <strain evidence="2 3">XH-48</strain>
    </source>
</reference>
<evidence type="ECO:0000259" key="1">
    <source>
        <dbReference type="Pfam" id="PF18545"/>
    </source>
</evidence>